<dbReference type="EMBL" id="PJQL01000719">
    <property type="protein sequence ID" value="RCH93262.1"/>
    <property type="molecule type" value="Genomic_DNA"/>
</dbReference>
<dbReference type="Proteomes" id="UP000252139">
    <property type="component" value="Unassembled WGS sequence"/>
</dbReference>
<comment type="caution">
    <text evidence="1">The sequence shown here is derived from an EMBL/GenBank/DDBJ whole genome shotgun (WGS) entry which is preliminary data.</text>
</comment>
<reference evidence="1 2" key="1">
    <citation type="journal article" date="2018" name="G3 (Bethesda)">
        <title>Phylogenetic and Phylogenomic Definition of Rhizopus Species.</title>
        <authorList>
            <person name="Gryganskyi A.P."/>
            <person name="Golan J."/>
            <person name="Dolatabadi S."/>
            <person name="Mondo S."/>
            <person name="Robb S."/>
            <person name="Idnurm A."/>
            <person name="Muszewska A."/>
            <person name="Steczkiewicz K."/>
            <person name="Masonjones S."/>
            <person name="Liao H.L."/>
            <person name="Gajdeczka M.T."/>
            <person name="Anike F."/>
            <person name="Vuek A."/>
            <person name="Anishchenko I.M."/>
            <person name="Voigt K."/>
            <person name="de Hoog G.S."/>
            <person name="Smith M.E."/>
            <person name="Heitman J."/>
            <person name="Vilgalys R."/>
            <person name="Stajich J.E."/>
        </authorList>
    </citation>
    <scope>NUCLEOTIDE SEQUENCE [LARGE SCALE GENOMIC DNA]</scope>
    <source>
        <strain evidence="1 2">CBS 357.93</strain>
    </source>
</reference>
<accession>A0A367JTG5</accession>
<organism evidence="1 2">
    <name type="scientific">Rhizopus azygosporus</name>
    <name type="common">Rhizopus microsporus var. azygosporus</name>
    <dbReference type="NCBI Taxonomy" id="86630"/>
    <lineage>
        <taxon>Eukaryota</taxon>
        <taxon>Fungi</taxon>
        <taxon>Fungi incertae sedis</taxon>
        <taxon>Mucoromycota</taxon>
        <taxon>Mucoromycotina</taxon>
        <taxon>Mucoromycetes</taxon>
        <taxon>Mucorales</taxon>
        <taxon>Mucorineae</taxon>
        <taxon>Rhizopodaceae</taxon>
        <taxon>Rhizopus</taxon>
    </lineage>
</organism>
<sequence length="208" mass="23755">MYKTEIVFGGLEGTLGEKALSVGYEVELDSWKSKCIAFLSRNTIIDFSNDAQLKLIGITLNQLNSRFQLSTEGMERDTTALHNATKNMLPLYEWTLLRQLAEERFIFEPTVENDLQGNMATMLDQGTRRSPDNSNVDDTVLVVHADKAENDHPADKNEDKKLDFDCLEVIKHKREEDGIATDTQNFLNQQIRPSMSKLYGYGWRVFVN</sequence>
<name>A0A367JTG5_RHIAZ</name>
<dbReference type="OrthoDB" id="2277874at2759"/>
<proteinExistence type="predicted"/>
<gene>
    <name evidence="1" type="ORF">CU097_011484</name>
</gene>
<dbReference type="AlphaFoldDB" id="A0A367JTG5"/>
<evidence type="ECO:0000313" key="1">
    <source>
        <dbReference type="EMBL" id="RCH93262.1"/>
    </source>
</evidence>
<protein>
    <submittedName>
        <fullName evidence="1">Uncharacterized protein</fullName>
    </submittedName>
</protein>
<evidence type="ECO:0000313" key="2">
    <source>
        <dbReference type="Proteomes" id="UP000252139"/>
    </source>
</evidence>
<keyword evidence="2" id="KW-1185">Reference proteome</keyword>